<evidence type="ECO:0000313" key="1">
    <source>
        <dbReference type="EMBL" id="THD22772.1"/>
    </source>
</evidence>
<protein>
    <submittedName>
        <fullName evidence="1">Uncharacterized protein</fullName>
    </submittedName>
</protein>
<dbReference type="EMBL" id="JXXN02002535">
    <property type="protein sequence ID" value="THD22772.1"/>
    <property type="molecule type" value="Genomic_DNA"/>
</dbReference>
<proteinExistence type="predicted"/>
<organism evidence="1 2">
    <name type="scientific">Fasciola hepatica</name>
    <name type="common">Liver fluke</name>
    <dbReference type="NCBI Taxonomy" id="6192"/>
    <lineage>
        <taxon>Eukaryota</taxon>
        <taxon>Metazoa</taxon>
        <taxon>Spiralia</taxon>
        <taxon>Lophotrochozoa</taxon>
        <taxon>Platyhelminthes</taxon>
        <taxon>Trematoda</taxon>
        <taxon>Digenea</taxon>
        <taxon>Plagiorchiida</taxon>
        <taxon>Echinostomata</taxon>
        <taxon>Echinostomatoidea</taxon>
        <taxon>Fasciolidae</taxon>
        <taxon>Fasciola</taxon>
    </lineage>
</organism>
<dbReference type="Proteomes" id="UP000230066">
    <property type="component" value="Unassembled WGS sequence"/>
</dbReference>
<keyword evidence="2" id="KW-1185">Reference proteome</keyword>
<reference evidence="1" key="1">
    <citation type="submission" date="2019-03" db="EMBL/GenBank/DDBJ databases">
        <title>Improved annotation for the trematode Fasciola hepatica.</title>
        <authorList>
            <person name="Choi Y.-J."/>
            <person name="Martin J."/>
            <person name="Mitreva M."/>
        </authorList>
    </citation>
    <scope>NUCLEOTIDE SEQUENCE [LARGE SCALE GENOMIC DNA]</scope>
</reference>
<dbReference type="AlphaFoldDB" id="A0A2H1C6F9"/>
<dbReference type="PANTHER" id="PTHR47331:SF5">
    <property type="entry name" value="RIBONUCLEASE H"/>
    <property type="match status" value="1"/>
</dbReference>
<name>A0A2H1C6F9_FASHE</name>
<accession>A0A2H1C6F9</accession>
<comment type="caution">
    <text evidence="1">The sequence shown here is derived from an EMBL/GenBank/DDBJ whole genome shotgun (WGS) entry which is preliminary data.</text>
</comment>
<dbReference type="PANTHER" id="PTHR47331">
    <property type="entry name" value="PHD-TYPE DOMAIN-CONTAINING PROTEIN"/>
    <property type="match status" value="1"/>
</dbReference>
<evidence type="ECO:0000313" key="2">
    <source>
        <dbReference type="Proteomes" id="UP000230066"/>
    </source>
</evidence>
<sequence>MKSEIPKLYETEFGDASHNGSVSHSLEYEVANDQHSVSEKTLSTIERNFYVDDGLVSVEGVQEATTLVEQLRNVLILRRFRLHKWVCNTEAIMKTIAQSEQASPLICLSPSDPMIQKTLGLYWRK</sequence>
<gene>
    <name evidence="1" type="ORF">D915_006505</name>
</gene>